<feature type="domain" description="NAD-dependent epimerase/dehydratase" evidence="1">
    <location>
        <begin position="4"/>
        <end position="203"/>
    </location>
</feature>
<dbReference type="GO" id="GO:0005737">
    <property type="term" value="C:cytoplasm"/>
    <property type="evidence" value="ECO:0007669"/>
    <property type="project" value="TreeGrafter"/>
</dbReference>
<dbReference type="STRING" id="1127673.GLIP_4362"/>
<reference evidence="2 3" key="1">
    <citation type="journal article" date="2017" name="Antonie Van Leeuwenhoek">
        <title>Rhizobium rhizosphaerae sp. nov., a novel species isolated from rice rhizosphere.</title>
        <authorList>
            <person name="Zhao J.J."/>
            <person name="Zhang J."/>
            <person name="Zhang R.J."/>
            <person name="Zhang C.W."/>
            <person name="Yin H.Q."/>
            <person name="Zhang X.X."/>
        </authorList>
    </citation>
    <scope>NUCLEOTIDE SEQUENCE [LARGE SCALE GENOMIC DNA]</scope>
    <source>
        <strain evidence="2 3">E3</strain>
    </source>
</reference>
<dbReference type="SUPFAM" id="SSF51735">
    <property type="entry name" value="NAD(P)-binding Rossmann-fold domains"/>
    <property type="match status" value="1"/>
</dbReference>
<dbReference type="RefSeq" id="WP_008846775.1">
    <property type="nucleotide sequence ID" value="NZ_BAEN01000076.1"/>
</dbReference>
<dbReference type="Proteomes" id="UP000006334">
    <property type="component" value="Unassembled WGS sequence"/>
</dbReference>
<dbReference type="eggNOG" id="COG0451">
    <property type="taxonomic scope" value="Bacteria"/>
</dbReference>
<dbReference type="PANTHER" id="PTHR48079:SF6">
    <property type="entry name" value="NAD(P)-BINDING DOMAIN-CONTAINING PROTEIN-RELATED"/>
    <property type="match status" value="1"/>
</dbReference>
<name>K6YK36_9ALTE</name>
<dbReference type="Gene3D" id="3.40.50.720">
    <property type="entry name" value="NAD(P)-binding Rossmann-like Domain"/>
    <property type="match status" value="1"/>
</dbReference>
<evidence type="ECO:0000259" key="1">
    <source>
        <dbReference type="Pfam" id="PF01370"/>
    </source>
</evidence>
<accession>K6YK36</accession>
<protein>
    <submittedName>
        <fullName evidence="2">Protein yeeZ</fullName>
    </submittedName>
</protein>
<dbReference type="PANTHER" id="PTHR48079">
    <property type="entry name" value="PROTEIN YEEZ"/>
    <property type="match status" value="1"/>
</dbReference>
<evidence type="ECO:0000313" key="3">
    <source>
        <dbReference type="Proteomes" id="UP000006334"/>
    </source>
</evidence>
<dbReference type="Pfam" id="PF01370">
    <property type="entry name" value="Epimerase"/>
    <property type="match status" value="1"/>
</dbReference>
<evidence type="ECO:0000313" key="2">
    <source>
        <dbReference type="EMBL" id="GAC16973.1"/>
    </source>
</evidence>
<proteinExistence type="predicted"/>
<dbReference type="GO" id="GO:0004029">
    <property type="term" value="F:aldehyde dehydrogenase (NAD+) activity"/>
    <property type="evidence" value="ECO:0007669"/>
    <property type="project" value="TreeGrafter"/>
</dbReference>
<comment type="caution">
    <text evidence="2">The sequence shown here is derived from an EMBL/GenBank/DDBJ whole genome shotgun (WGS) entry which is preliminary data.</text>
</comment>
<organism evidence="2 3">
    <name type="scientific">Aliiglaciecola lipolytica E3</name>
    <dbReference type="NCBI Taxonomy" id="1127673"/>
    <lineage>
        <taxon>Bacteria</taxon>
        <taxon>Pseudomonadati</taxon>
        <taxon>Pseudomonadota</taxon>
        <taxon>Gammaproteobacteria</taxon>
        <taxon>Alteromonadales</taxon>
        <taxon>Alteromonadaceae</taxon>
        <taxon>Aliiglaciecola</taxon>
    </lineage>
</organism>
<gene>
    <name evidence="2" type="primary">yeeZ</name>
    <name evidence="2" type="ORF">GLIP_4362</name>
</gene>
<dbReference type="OrthoDB" id="751203at2"/>
<dbReference type="InterPro" id="IPR051783">
    <property type="entry name" value="NAD(P)-dependent_oxidoreduct"/>
</dbReference>
<sequence>MRVAIIGGGWLGLPLAKKLSQSGHQVVATKRSEKGVQSLLDVEVSAVQFNLGDSLDSPHLTDVFNAQLLIINIPPGRKSLQPDVFLQDMLNLINTAKQRGIEKLIFISTTSVYGESSRTVFEYTKVAPQTVSAKLHVTLEQHIRDLFKQHSVILRLAGLVSKDRHPARSLSAKKNIENGQKVVNLVHREDVISAIEKIITNDKFGHTYHLSSSEHPSRQQYYTDAATALELPTPEFVPSTSKDKGKVINCEFTLRELELNLQYPSPYDMIY</sequence>
<dbReference type="InterPro" id="IPR001509">
    <property type="entry name" value="Epimerase_deHydtase"/>
</dbReference>
<dbReference type="AlphaFoldDB" id="K6YK36"/>
<dbReference type="InterPro" id="IPR036291">
    <property type="entry name" value="NAD(P)-bd_dom_sf"/>
</dbReference>
<dbReference type="EMBL" id="BAEN01000076">
    <property type="protein sequence ID" value="GAC16973.1"/>
    <property type="molecule type" value="Genomic_DNA"/>
</dbReference>
<keyword evidence="3" id="KW-1185">Reference proteome</keyword>